<reference evidence="3 4" key="1">
    <citation type="journal article" date="2018" name="Front. Microbiol.">
        <title>Description and Comparative Genomics of Macrococcus caseolyticus subsp. hominis subsp. nov., Macrococcus goetzii sp. nov., Macrococcus epidermidis sp. nov., and Macrococcus bohemicus sp. nov., Novel Macrococci From Human Clinical Material With Virulence Potential and Suspected Uptake of Foreign DNA by Natural Transformation.</title>
        <authorList>
            <person name="Maslanova I."/>
            <person name="Wertheimer Z."/>
            <person name="Sedlacek I."/>
            <person name="Svec P."/>
            <person name="Indrakova A."/>
            <person name="Kovarovic V."/>
            <person name="Schumann P."/>
            <person name="Sproer C."/>
            <person name="Kralova S."/>
            <person name="Sedo O."/>
            <person name="Kristofova L."/>
            <person name="Vrbovska V."/>
            <person name="Fuzik T."/>
            <person name="Petras P."/>
            <person name="Zdrahal Z."/>
            <person name="Ruzickova V."/>
            <person name="Doskar J."/>
            <person name="Pantucek R."/>
        </authorList>
    </citation>
    <scope>NUCLEOTIDE SEQUENCE [LARGE SCALE GENOMIC DNA]</scope>
    <source>
        <strain evidence="3 4">01/688</strain>
    </source>
</reference>
<dbReference type="PANTHER" id="PTHR46268">
    <property type="entry name" value="STRESS RESPONSE PROTEIN NHAX"/>
    <property type="match status" value="1"/>
</dbReference>
<dbReference type="AlphaFoldDB" id="A0A327ZMW1"/>
<dbReference type="InterPro" id="IPR006016">
    <property type="entry name" value="UspA"/>
</dbReference>
<name>A0A327ZMW1_9STAP</name>
<evidence type="ECO:0000313" key="4">
    <source>
        <dbReference type="Proteomes" id="UP000249808"/>
    </source>
</evidence>
<dbReference type="PANTHER" id="PTHR46268:SF6">
    <property type="entry name" value="UNIVERSAL STRESS PROTEIN UP12"/>
    <property type="match status" value="1"/>
</dbReference>
<dbReference type="PRINTS" id="PR01438">
    <property type="entry name" value="UNVRSLSTRESS"/>
</dbReference>
<evidence type="ECO:0000313" key="3">
    <source>
        <dbReference type="EMBL" id="RAK43765.1"/>
    </source>
</evidence>
<feature type="domain" description="UspA" evidence="2">
    <location>
        <begin position="1"/>
        <end position="133"/>
    </location>
</feature>
<comment type="similarity">
    <text evidence="1">Belongs to the universal stress protein A family.</text>
</comment>
<comment type="caution">
    <text evidence="3">The sequence shown here is derived from an EMBL/GenBank/DDBJ whole genome shotgun (WGS) entry which is preliminary data.</text>
</comment>
<evidence type="ECO:0000256" key="1">
    <source>
        <dbReference type="ARBA" id="ARBA00008791"/>
    </source>
</evidence>
<accession>A0A327ZMW1</accession>
<gene>
    <name evidence="3" type="ORF">BHU61_12120</name>
</gene>
<dbReference type="SUPFAM" id="SSF52402">
    <property type="entry name" value="Adenine nucleotide alpha hydrolases-like"/>
    <property type="match status" value="1"/>
</dbReference>
<protein>
    <submittedName>
        <fullName evidence="3">Universal stress protein</fullName>
    </submittedName>
</protein>
<dbReference type="InterPro" id="IPR006015">
    <property type="entry name" value="Universal_stress_UspA"/>
</dbReference>
<organism evidence="3 4">
    <name type="scientific">Macrococcus epidermidis</name>
    <dbReference type="NCBI Taxonomy" id="1902580"/>
    <lineage>
        <taxon>Bacteria</taxon>
        <taxon>Bacillati</taxon>
        <taxon>Bacillota</taxon>
        <taxon>Bacilli</taxon>
        <taxon>Bacillales</taxon>
        <taxon>Staphylococcaceae</taxon>
        <taxon>Macrococcus</taxon>
    </lineage>
</organism>
<sequence length="133" mass="14873">MYQSVVIAVDGSDNSFRAAKEALKINAMKYTLLSIVSHEDSKDAVLHSETSSVDQRKSLIQPIIEEYENNDITYEVRIEHGVPKDTIIQIGNTHEYDLLVIGTRGLNAFQEMVMGSVSHKVVKEVNIPVMVVK</sequence>
<dbReference type="RefSeq" id="WP_111717234.1">
    <property type="nucleotide sequence ID" value="NZ_JBHSSR010000010.1"/>
</dbReference>
<dbReference type="CDD" id="cd00293">
    <property type="entry name" value="USP-like"/>
    <property type="match status" value="1"/>
</dbReference>
<dbReference type="Gene3D" id="3.40.50.620">
    <property type="entry name" value="HUPs"/>
    <property type="match status" value="1"/>
</dbReference>
<evidence type="ECO:0000259" key="2">
    <source>
        <dbReference type="Pfam" id="PF00582"/>
    </source>
</evidence>
<dbReference type="Proteomes" id="UP000249808">
    <property type="component" value="Unassembled WGS sequence"/>
</dbReference>
<dbReference type="EMBL" id="PZJH01000009">
    <property type="protein sequence ID" value="RAK43765.1"/>
    <property type="molecule type" value="Genomic_DNA"/>
</dbReference>
<proteinExistence type="inferred from homology"/>
<dbReference type="InterPro" id="IPR014729">
    <property type="entry name" value="Rossmann-like_a/b/a_fold"/>
</dbReference>
<keyword evidence="4" id="KW-1185">Reference proteome</keyword>
<dbReference type="Pfam" id="PF00582">
    <property type="entry name" value="Usp"/>
    <property type="match status" value="1"/>
</dbReference>